<feature type="transmembrane region" description="Helical" evidence="9">
    <location>
        <begin position="221"/>
        <end position="242"/>
    </location>
</feature>
<dbReference type="AlphaFoldDB" id="A0A250J6M2"/>
<feature type="transmembrane region" description="Helical" evidence="9">
    <location>
        <begin position="102"/>
        <end position="135"/>
    </location>
</feature>
<keyword evidence="3" id="KW-0474">Menaquinone biosynthesis</keyword>
<gene>
    <name evidence="10" type="ORF">CYFUS_004520</name>
</gene>
<dbReference type="PANTHER" id="PTHR13929">
    <property type="entry name" value="1,4-DIHYDROXY-2-NAPHTHOATE OCTAPRENYLTRANSFERASE"/>
    <property type="match status" value="1"/>
</dbReference>
<comment type="subcellular location">
    <subcellularLocation>
        <location evidence="1">Membrane</location>
        <topology evidence="1">Multi-pass membrane protein</topology>
    </subcellularLocation>
</comment>
<dbReference type="InterPro" id="IPR026046">
    <property type="entry name" value="UBIAD1"/>
</dbReference>
<dbReference type="CDD" id="cd13962">
    <property type="entry name" value="PT_UbiA_UBIAD1"/>
    <property type="match status" value="1"/>
</dbReference>
<dbReference type="InterPro" id="IPR000537">
    <property type="entry name" value="UbiA_prenyltransferase"/>
</dbReference>
<comment type="pathway">
    <text evidence="2">Quinol/quinone metabolism; menaquinone biosynthesis.</text>
</comment>
<keyword evidence="7 9" id="KW-1133">Transmembrane helix</keyword>
<evidence type="ECO:0000313" key="11">
    <source>
        <dbReference type="Proteomes" id="UP000217257"/>
    </source>
</evidence>
<evidence type="ECO:0000256" key="6">
    <source>
        <dbReference type="ARBA" id="ARBA00022692"/>
    </source>
</evidence>
<dbReference type="EMBL" id="CP022098">
    <property type="protein sequence ID" value="ATB39081.1"/>
    <property type="molecule type" value="Genomic_DNA"/>
</dbReference>
<proteinExistence type="predicted"/>
<feature type="transmembrane region" description="Helical" evidence="9">
    <location>
        <begin position="309"/>
        <end position="327"/>
    </location>
</feature>
<feature type="transmembrane region" description="Helical" evidence="9">
    <location>
        <begin position="279"/>
        <end position="303"/>
    </location>
</feature>
<organism evidence="10 11">
    <name type="scientific">Cystobacter fuscus</name>
    <dbReference type="NCBI Taxonomy" id="43"/>
    <lineage>
        <taxon>Bacteria</taxon>
        <taxon>Pseudomonadati</taxon>
        <taxon>Myxococcota</taxon>
        <taxon>Myxococcia</taxon>
        <taxon>Myxococcales</taxon>
        <taxon>Cystobacterineae</taxon>
        <taxon>Archangiaceae</taxon>
        <taxon>Cystobacter</taxon>
    </lineage>
</organism>
<keyword evidence="5 10" id="KW-0808">Transferase</keyword>
<reference evidence="10 11" key="1">
    <citation type="submission" date="2017-06" db="EMBL/GenBank/DDBJ databases">
        <title>Sequencing and comparative analysis of myxobacterial genomes.</title>
        <authorList>
            <person name="Rupp O."/>
            <person name="Goesmann A."/>
            <person name="Sogaard-Andersen L."/>
        </authorList>
    </citation>
    <scope>NUCLEOTIDE SEQUENCE [LARGE SCALE GENOMIC DNA]</scope>
    <source>
        <strain evidence="10 11">DSM 52655</strain>
    </source>
</reference>
<dbReference type="GO" id="GO:0009234">
    <property type="term" value="P:menaquinone biosynthetic process"/>
    <property type="evidence" value="ECO:0007669"/>
    <property type="project" value="UniProtKB-UniPathway"/>
</dbReference>
<evidence type="ECO:0000256" key="7">
    <source>
        <dbReference type="ARBA" id="ARBA00022989"/>
    </source>
</evidence>
<feature type="transmembrane region" description="Helical" evidence="9">
    <location>
        <begin position="248"/>
        <end position="267"/>
    </location>
</feature>
<evidence type="ECO:0000256" key="4">
    <source>
        <dbReference type="ARBA" id="ARBA00022475"/>
    </source>
</evidence>
<evidence type="ECO:0000256" key="3">
    <source>
        <dbReference type="ARBA" id="ARBA00022428"/>
    </source>
</evidence>
<dbReference type="Proteomes" id="UP000217257">
    <property type="component" value="Chromosome"/>
</dbReference>
<dbReference type="GO" id="GO:0042371">
    <property type="term" value="P:vitamin K biosynthetic process"/>
    <property type="evidence" value="ECO:0007669"/>
    <property type="project" value="TreeGrafter"/>
</dbReference>
<dbReference type="InterPro" id="IPR044878">
    <property type="entry name" value="UbiA_sf"/>
</dbReference>
<feature type="transmembrane region" description="Helical" evidence="9">
    <location>
        <begin position="21"/>
        <end position="43"/>
    </location>
</feature>
<evidence type="ECO:0000256" key="2">
    <source>
        <dbReference type="ARBA" id="ARBA00004863"/>
    </source>
</evidence>
<keyword evidence="4" id="KW-1003">Cell membrane</keyword>
<evidence type="ECO:0000256" key="9">
    <source>
        <dbReference type="SAM" id="Phobius"/>
    </source>
</evidence>
<accession>A0A250J6M2</accession>
<dbReference type="UniPathway" id="UPA00079"/>
<keyword evidence="8 9" id="KW-0472">Membrane</keyword>
<dbReference type="Pfam" id="PF01040">
    <property type="entry name" value="UbiA"/>
    <property type="match status" value="1"/>
</dbReference>
<dbReference type="GO" id="GO:0004659">
    <property type="term" value="F:prenyltransferase activity"/>
    <property type="evidence" value="ECO:0007669"/>
    <property type="project" value="InterPro"/>
</dbReference>
<keyword evidence="6 9" id="KW-0812">Transmembrane</keyword>
<dbReference type="Gene3D" id="1.10.357.140">
    <property type="entry name" value="UbiA prenyltransferase"/>
    <property type="match status" value="1"/>
</dbReference>
<dbReference type="GO" id="GO:0016020">
    <property type="term" value="C:membrane"/>
    <property type="evidence" value="ECO:0007669"/>
    <property type="project" value="UniProtKB-SubCell"/>
</dbReference>
<evidence type="ECO:0000256" key="8">
    <source>
        <dbReference type="ARBA" id="ARBA00023136"/>
    </source>
</evidence>
<evidence type="ECO:0000256" key="5">
    <source>
        <dbReference type="ARBA" id="ARBA00022679"/>
    </source>
</evidence>
<evidence type="ECO:0000256" key="1">
    <source>
        <dbReference type="ARBA" id="ARBA00004141"/>
    </source>
</evidence>
<protein>
    <submittedName>
        <fullName evidence="10">Prenyltransferase UbiA</fullName>
    </submittedName>
</protein>
<evidence type="ECO:0000313" key="10">
    <source>
        <dbReference type="EMBL" id="ATB39081.1"/>
    </source>
</evidence>
<name>A0A250J6M2_9BACT</name>
<dbReference type="RefSeq" id="WP_232537719.1">
    <property type="nucleotide sequence ID" value="NZ_CP022098.1"/>
</dbReference>
<dbReference type="KEGG" id="cfus:CYFUS_004520"/>
<feature type="transmembrane region" description="Helical" evidence="9">
    <location>
        <begin position="179"/>
        <end position="200"/>
    </location>
</feature>
<dbReference type="PANTHER" id="PTHR13929:SF0">
    <property type="entry name" value="UBIA PRENYLTRANSFERASE DOMAIN-CONTAINING PROTEIN 1"/>
    <property type="match status" value="1"/>
</dbReference>
<sequence>MNDMTAHPTFKHLLALGRVKFLLYSPILYTVGAIIPTVSGGAIDASRFIHGVIFTWITHLMTHYSNEYFDLEPDRANTSPSPWTGGSRILVKGIMEPRHSLYIAYALTVVSIALALLMPTPSARLLGLAAIFFSWQYSAPPLKLEAVGLGEFTVTLVLNTLVPLLGYCLQSGGLRPHTLLLVLIPLGIIEYIRMMVMNMADWESDAKTWKKTLVVRIGIENAVKIHGIGMVAAYLSLIPLYLAGVPGIVLLALSTTAYMGLGYAWRLQRGAWKKKETMWIIPYVASTHNGLGGSAALIGMIILKPGFSFFAIELFPLYLYLGGFLLLRALARRNRNQASPPPMGVTT</sequence>